<evidence type="ECO:0000313" key="1">
    <source>
        <dbReference type="EMBL" id="PJJ40344.1"/>
    </source>
</evidence>
<dbReference type="PANTHER" id="PTHR34070:SF1">
    <property type="entry name" value="DNA ALKYLATION REPAIR PROTEIN"/>
    <property type="match status" value="1"/>
</dbReference>
<dbReference type="Pfam" id="PF08713">
    <property type="entry name" value="DNA_alkylation"/>
    <property type="match status" value="1"/>
</dbReference>
<dbReference type="InterPro" id="IPR016024">
    <property type="entry name" value="ARM-type_fold"/>
</dbReference>
<dbReference type="Gene3D" id="1.25.10.90">
    <property type="match status" value="1"/>
</dbReference>
<evidence type="ECO:0000313" key="2">
    <source>
        <dbReference type="Proteomes" id="UP000231134"/>
    </source>
</evidence>
<organism evidence="1 2">
    <name type="scientific">Hallerella succinigenes</name>
    <dbReference type="NCBI Taxonomy" id="1896222"/>
    <lineage>
        <taxon>Bacteria</taxon>
        <taxon>Pseudomonadati</taxon>
        <taxon>Fibrobacterota</taxon>
        <taxon>Fibrobacteria</taxon>
        <taxon>Fibrobacterales</taxon>
        <taxon>Fibrobacteraceae</taxon>
        <taxon>Hallerella</taxon>
    </lineage>
</organism>
<name>A0A2M9A3R9_9BACT</name>
<dbReference type="AlphaFoldDB" id="A0A2M9A3R9"/>
<comment type="caution">
    <text evidence="1">The sequence shown here is derived from an EMBL/GenBank/DDBJ whole genome shotgun (WGS) entry which is preliminary data.</text>
</comment>
<dbReference type="CDD" id="cd06561">
    <property type="entry name" value="AlkD_like"/>
    <property type="match status" value="1"/>
</dbReference>
<dbReference type="RefSeq" id="WP_100424444.1">
    <property type="nucleotide sequence ID" value="NZ_JAXFBG010000079.1"/>
</dbReference>
<protein>
    <submittedName>
        <fullName evidence="1">3-methyladenine DNA glycosylase AlkD</fullName>
    </submittedName>
</protein>
<proteinExistence type="predicted"/>
<dbReference type="EMBL" id="PGEX01000001">
    <property type="protein sequence ID" value="PJJ40344.1"/>
    <property type="molecule type" value="Genomic_DNA"/>
</dbReference>
<dbReference type="InterPro" id="IPR014825">
    <property type="entry name" value="DNA_alkylation"/>
</dbReference>
<dbReference type="OrthoDB" id="9784740at2"/>
<dbReference type="PANTHER" id="PTHR34070">
    <property type="entry name" value="ARMADILLO-TYPE FOLD"/>
    <property type="match status" value="1"/>
</dbReference>
<sequence length="235" mass="27729">MTRTELEKRLLAEQDLKYREFHTALLPGIDPKTFIGVRVPTLRKLAQEFSKNASPAEVEEFLQSLPHRYFEENQIHLFIVEKICDFETCLRQVESFLPYIDNWAVCDGKSPKALLKDTTRFESKALEWLKSDKAYTVRFGVNMLMAFFLDERFREEHLKRVATVDENRFEGADRYYVQMVVAWYFATALAKQWNVALPYIQKKKLSPWIHAKTIQKACESYRIAAKEKALLRTYK</sequence>
<dbReference type="SUPFAM" id="SSF48371">
    <property type="entry name" value="ARM repeat"/>
    <property type="match status" value="1"/>
</dbReference>
<gene>
    <name evidence="1" type="ORF">BGX16_0263</name>
</gene>
<accession>A0A2M9A3R9</accession>
<keyword evidence="2" id="KW-1185">Reference proteome</keyword>
<dbReference type="Proteomes" id="UP000231134">
    <property type="component" value="Unassembled WGS sequence"/>
</dbReference>
<reference evidence="1 2" key="1">
    <citation type="submission" date="2017-11" db="EMBL/GenBank/DDBJ databases">
        <title>Animal gut microbial communities from fecal samples from Wisconsin, USA.</title>
        <authorList>
            <person name="Neumann A."/>
        </authorList>
    </citation>
    <scope>NUCLEOTIDE SEQUENCE [LARGE SCALE GENOMIC DNA]</scope>
    <source>
        <strain evidence="1 2">UWS3</strain>
    </source>
</reference>